<evidence type="ECO:0000313" key="2">
    <source>
        <dbReference type="EMBL" id="TLG75457.1"/>
    </source>
</evidence>
<dbReference type="AlphaFoldDB" id="A0A5R8QDX0"/>
<gene>
    <name evidence="2" type="ORF">FEZ08_05260</name>
</gene>
<sequence length="111" mass="12884">MWYNIAIGSSYCFIALNYNTIAKQVSIELYITDQKALYYHIEKSKTTINEAISESLEWMPLEGKKACRIKLNAPLEVDASGENWDEVYSWIKAQVPIFKNVFTPYIKSYTK</sequence>
<feature type="domain" description="DUF4268" evidence="1">
    <location>
        <begin position="2"/>
        <end position="105"/>
    </location>
</feature>
<keyword evidence="3" id="KW-1185">Reference proteome</keyword>
<comment type="caution">
    <text evidence="2">The sequence shown here is derived from an EMBL/GenBank/DDBJ whole genome shotgun (WGS) entry which is preliminary data.</text>
</comment>
<dbReference type="OrthoDB" id="570199at2"/>
<proteinExistence type="predicted"/>
<evidence type="ECO:0000313" key="3">
    <source>
        <dbReference type="Proteomes" id="UP000306912"/>
    </source>
</evidence>
<protein>
    <submittedName>
        <fullName evidence="2">DUF4268 domain-containing protein</fullName>
    </submittedName>
</protein>
<organism evidence="2 3">
    <name type="scientific">Culicoidibacter larvae</name>
    <dbReference type="NCBI Taxonomy" id="2579976"/>
    <lineage>
        <taxon>Bacteria</taxon>
        <taxon>Bacillati</taxon>
        <taxon>Bacillota</taxon>
        <taxon>Culicoidibacteria</taxon>
        <taxon>Culicoidibacterales</taxon>
        <taxon>Culicoidibacteraceae</taxon>
        <taxon>Culicoidibacter</taxon>
    </lineage>
</organism>
<dbReference type="Proteomes" id="UP000306912">
    <property type="component" value="Unassembled WGS sequence"/>
</dbReference>
<name>A0A5R8QDX0_9FIRM</name>
<reference evidence="2 3" key="1">
    <citation type="submission" date="2019-05" db="EMBL/GenBank/DDBJ databases">
        <title>Culicoidintestinum kansasii gen. nov., sp. nov. from the gastrointestinal tract of the biting midge, Culicoides sonorensis.</title>
        <authorList>
            <person name="Neupane S."/>
            <person name="Ghosh A."/>
            <person name="Gunther S."/>
            <person name="Martin K."/>
            <person name="Zurek L."/>
        </authorList>
    </citation>
    <scope>NUCLEOTIDE SEQUENCE [LARGE SCALE GENOMIC DNA]</scope>
    <source>
        <strain evidence="2 3">CS-1</strain>
    </source>
</reference>
<dbReference type="InterPro" id="IPR025364">
    <property type="entry name" value="DUF4268"/>
</dbReference>
<dbReference type="Pfam" id="PF14088">
    <property type="entry name" value="DUF4268"/>
    <property type="match status" value="1"/>
</dbReference>
<dbReference type="EMBL" id="VBWP01000003">
    <property type="protein sequence ID" value="TLG75457.1"/>
    <property type="molecule type" value="Genomic_DNA"/>
</dbReference>
<evidence type="ECO:0000259" key="1">
    <source>
        <dbReference type="Pfam" id="PF14088"/>
    </source>
</evidence>
<accession>A0A5R8QDX0</accession>
<dbReference type="InParanoid" id="A0A5R8QDX0"/>